<keyword evidence="2" id="KW-0489">Methyltransferase</keyword>
<gene>
    <name evidence="2" type="ORF">GGR36_001115</name>
</gene>
<dbReference type="Pfam" id="PF13649">
    <property type="entry name" value="Methyltransf_25"/>
    <property type="match status" value="1"/>
</dbReference>
<keyword evidence="3" id="KW-1185">Reference proteome</keyword>
<dbReference type="AlphaFoldDB" id="A0A840BMU3"/>
<feature type="domain" description="Methyltransferase" evidence="1">
    <location>
        <begin position="21"/>
        <end position="105"/>
    </location>
</feature>
<evidence type="ECO:0000313" key="2">
    <source>
        <dbReference type="EMBL" id="MBB4011807.1"/>
    </source>
</evidence>
<keyword evidence="2" id="KW-0808">Transferase</keyword>
<reference evidence="2 3" key="1">
    <citation type="submission" date="2020-08" db="EMBL/GenBank/DDBJ databases">
        <title>Genomic Encyclopedia of Type Strains, Phase IV (KMG-IV): sequencing the most valuable type-strain genomes for metagenomic binning, comparative biology and taxonomic classification.</title>
        <authorList>
            <person name="Goeker M."/>
        </authorList>
    </citation>
    <scope>NUCLEOTIDE SEQUENCE [LARGE SCALE GENOMIC DNA]</scope>
    <source>
        <strain evidence="2 3">DSM 106739</strain>
    </source>
</reference>
<dbReference type="RefSeq" id="WP_183634910.1">
    <property type="nucleotide sequence ID" value="NZ_BAABLE010000011.1"/>
</dbReference>
<proteinExistence type="predicted"/>
<dbReference type="EMBL" id="JACIET010000001">
    <property type="protein sequence ID" value="MBB4011807.1"/>
    <property type="molecule type" value="Genomic_DNA"/>
</dbReference>
<name>A0A840BMU3_9RHOO</name>
<evidence type="ECO:0000259" key="1">
    <source>
        <dbReference type="Pfam" id="PF13649"/>
    </source>
</evidence>
<dbReference type="GO" id="GO:0032259">
    <property type="term" value="P:methylation"/>
    <property type="evidence" value="ECO:0007669"/>
    <property type="project" value="UniProtKB-KW"/>
</dbReference>
<dbReference type="InterPro" id="IPR041698">
    <property type="entry name" value="Methyltransf_25"/>
</dbReference>
<dbReference type="InterPro" id="IPR029063">
    <property type="entry name" value="SAM-dependent_MTases_sf"/>
</dbReference>
<protein>
    <submittedName>
        <fullName evidence="2">SAM-dependent methyltransferase</fullName>
    </submittedName>
</protein>
<sequence>MPGAPSAWVIAHATLIPNGAVLDLASGLGRHARWLAERGHSVVAVDRDAEALATMAGVPGIECRHCDLEGEHWALSGERYAGIVVTNYLFRPRMAELAQMLAPGGVLIYETFMHGQQRFGRPHNPDFLLAPDELKQWALAHGLEVLAFGQGDISEPRAMCVQHLCARRPVVSVCDFPNREAMR</sequence>
<dbReference type="Proteomes" id="UP000561045">
    <property type="component" value="Unassembled WGS sequence"/>
</dbReference>
<dbReference type="GO" id="GO:0008168">
    <property type="term" value="F:methyltransferase activity"/>
    <property type="evidence" value="ECO:0007669"/>
    <property type="project" value="UniProtKB-KW"/>
</dbReference>
<dbReference type="Gene3D" id="3.40.50.150">
    <property type="entry name" value="Vaccinia Virus protein VP39"/>
    <property type="match status" value="1"/>
</dbReference>
<evidence type="ECO:0000313" key="3">
    <source>
        <dbReference type="Proteomes" id="UP000561045"/>
    </source>
</evidence>
<organism evidence="2 3">
    <name type="scientific">Niveibacterium umoris</name>
    <dbReference type="NCBI Taxonomy" id="1193620"/>
    <lineage>
        <taxon>Bacteria</taxon>
        <taxon>Pseudomonadati</taxon>
        <taxon>Pseudomonadota</taxon>
        <taxon>Betaproteobacteria</taxon>
        <taxon>Rhodocyclales</taxon>
        <taxon>Rhodocyclaceae</taxon>
        <taxon>Niveibacterium</taxon>
    </lineage>
</organism>
<accession>A0A840BMU3</accession>
<dbReference type="CDD" id="cd02440">
    <property type="entry name" value="AdoMet_MTases"/>
    <property type="match status" value="1"/>
</dbReference>
<dbReference type="SUPFAM" id="SSF53335">
    <property type="entry name" value="S-adenosyl-L-methionine-dependent methyltransferases"/>
    <property type="match status" value="1"/>
</dbReference>
<comment type="caution">
    <text evidence="2">The sequence shown here is derived from an EMBL/GenBank/DDBJ whole genome shotgun (WGS) entry which is preliminary data.</text>
</comment>